<keyword evidence="1" id="KW-0547">Nucleotide-binding</keyword>
<organism evidence="5 6">
    <name type="scientific">Celeribacter halophilus</name>
    <dbReference type="NCBI Taxonomy" id="576117"/>
    <lineage>
        <taxon>Bacteria</taxon>
        <taxon>Pseudomonadati</taxon>
        <taxon>Pseudomonadota</taxon>
        <taxon>Alphaproteobacteria</taxon>
        <taxon>Rhodobacterales</taxon>
        <taxon>Roseobacteraceae</taxon>
        <taxon>Celeribacter</taxon>
    </lineage>
</organism>
<dbReference type="InterPro" id="IPR052708">
    <property type="entry name" value="PxpC"/>
</dbReference>
<evidence type="ECO:0000256" key="2">
    <source>
        <dbReference type="ARBA" id="ARBA00022801"/>
    </source>
</evidence>
<dbReference type="SUPFAM" id="SSF50891">
    <property type="entry name" value="Cyclophilin-like"/>
    <property type="match status" value="1"/>
</dbReference>
<dbReference type="STRING" id="576117.SAMN04488138_101342"/>
<dbReference type="GeneID" id="98663810"/>
<keyword evidence="2 5" id="KW-0378">Hydrolase</keyword>
<dbReference type="PANTHER" id="PTHR43309:SF5">
    <property type="entry name" value="5-OXOPROLINASE SUBUNIT C"/>
    <property type="match status" value="1"/>
</dbReference>
<name>A0A1I3N9J1_9RHOB</name>
<gene>
    <name evidence="5" type="ORF">SAMN04488138_101342</name>
</gene>
<dbReference type="Gene3D" id="2.40.100.10">
    <property type="entry name" value="Cyclophilin-like"/>
    <property type="match status" value="1"/>
</dbReference>
<keyword evidence="3" id="KW-0067">ATP-binding</keyword>
<sequence>MTELVIHKSSPGLTVQDLGRTGLTHLGLSRGGAADPVALYEAAALLGHRQPLAAIEMAGFGGTFEVTAPTRIALTGAPMRVRLGSKELRWNASHLLEAGERLSIGAAERGTYGYLSFAGGIETPEVMGSRSTHGVAGIGAALATGARLPLGPDQDTGASALGLPLDTRFSGGELRYIAGPQTALFAPETRERFEATTFARSVMANRQGVRLEAEARFPAQTPEGLASDFILEGDLQMTGDGLPYVLLNECQTIGGYPRIGTVIAADLPVVAQAPLGAALRFRQITLEEADRIAAAQEKRLKDLRRRAKPLIRDPATIHDLLRYQLISGVTAGDDLEG</sequence>
<evidence type="ECO:0000259" key="4">
    <source>
        <dbReference type="SMART" id="SM00797"/>
    </source>
</evidence>
<dbReference type="EMBL" id="FORY01000001">
    <property type="protein sequence ID" value="SFJ05983.1"/>
    <property type="molecule type" value="Genomic_DNA"/>
</dbReference>
<dbReference type="RefSeq" id="WP_066603680.1">
    <property type="nucleotide sequence ID" value="NZ_FORY01000001.1"/>
</dbReference>
<evidence type="ECO:0000313" key="6">
    <source>
        <dbReference type="Proteomes" id="UP000183299"/>
    </source>
</evidence>
<reference evidence="5 6" key="1">
    <citation type="submission" date="2016-10" db="EMBL/GenBank/DDBJ databases">
        <authorList>
            <person name="de Groot N.N."/>
        </authorList>
    </citation>
    <scope>NUCLEOTIDE SEQUENCE [LARGE SCALE GENOMIC DNA]</scope>
    <source>
        <strain evidence="5 6">CGMCC 1.8891</strain>
    </source>
</reference>
<proteinExistence type="predicted"/>
<keyword evidence="6" id="KW-1185">Reference proteome</keyword>
<accession>A0A1I3N9J1</accession>
<evidence type="ECO:0000313" key="5">
    <source>
        <dbReference type="EMBL" id="SFJ05983.1"/>
    </source>
</evidence>
<dbReference type="PANTHER" id="PTHR43309">
    <property type="entry name" value="5-OXOPROLINASE SUBUNIT C"/>
    <property type="match status" value="1"/>
</dbReference>
<evidence type="ECO:0000256" key="3">
    <source>
        <dbReference type="ARBA" id="ARBA00022840"/>
    </source>
</evidence>
<dbReference type="GO" id="GO:0005524">
    <property type="term" value="F:ATP binding"/>
    <property type="evidence" value="ECO:0007669"/>
    <property type="project" value="UniProtKB-KW"/>
</dbReference>
<dbReference type="SMART" id="SM00797">
    <property type="entry name" value="AHS2"/>
    <property type="match status" value="1"/>
</dbReference>
<dbReference type="GO" id="GO:0016787">
    <property type="term" value="F:hydrolase activity"/>
    <property type="evidence" value="ECO:0007669"/>
    <property type="project" value="UniProtKB-KW"/>
</dbReference>
<dbReference type="OrthoDB" id="9768696at2"/>
<dbReference type="Pfam" id="PF02626">
    <property type="entry name" value="CT_A_B"/>
    <property type="match status" value="1"/>
</dbReference>
<evidence type="ECO:0000256" key="1">
    <source>
        <dbReference type="ARBA" id="ARBA00022741"/>
    </source>
</evidence>
<dbReference type="InterPro" id="IPR003778">
    <property type="entry name" value="CT_A_B"/>
</dbReference>
<dbReference type="Proteomes" id="UP000183299">
    <property type="component" value="Unassembled WGS sequence"/>
</dbReference>
<feature type="domain" description="Carboxyltransferase" evidence="4">
    <location>
        <begin position="25"/>
        <end position="299"/>
    </location>
</feature>
<dbReference type="InterPro" id="IPR029000">
    <property type="entry name" value="Cyclophilin-like_dom_sf"/>
</dbReference>
<protein>
    <submittedName>
        <fullName evidence="5">Allophanate hydrolase</fullName>
    </submittedName>
</protein>
<dbReference type="AlphaFoldDB" id="A0A1I3N9J1"/>